<evidence type="ECO:0000313" key="1">
    <source>
        <dbReference type="EMBL" id="MPC90039.1"/>
    </source>
</evidence>
<evidence type="ECO:0000313" key="2">
    <source>
        <dbReference type="Proteomes" id="UP000324222"/>
    </source>
</evidence>
<keyword evidence="2" id="KW-1185">Reference proteome</keyword>
<organism evidence="1 2">
    <name type="scientific">Portunus trituberculatus</name>
    <name type="common">Swimming crab</name>
    <name type="synonym">Neptunus trituberculatus</name>
    <dbReference type="NCBI Taxonomy" id="210409"/>
    <lineage>
        <taxon>Eukaryota</taxon>
        <taxon>Metazoa</taxon>
        <taxon>Ecdysozoa</taxon>
        <taxon>Arthropoda</taxon>
        <taxon>Crustacea</taxon>
        <taxon>Multicrustacea</taxon>
        <taxon>Malacostraca</taxon>
        <taxon>Eumalacostraca</taxon>
        <taxon>Eucarida</taxon>
        <taxon>Decapoda</taxon>
        <taxon>Pleocyemata</taxon>
        <taxon>Brachyura</taxon>
        <taxon>Eubrachyura</taxon>
        <taxon>Portunoidea</taxon>
        <taxon>Portunidae</taxon>
        <taxon>Portuninae</taxon>
        <taxon>Portunus</taxon>
    </lineage>
</organism>
<gene>
    <name evidence="1" type="ORF">E2C01_085006</name>
</gene>
<proteinExistence type="predicted"/>
<comment type="caution">
    <text evidence="1">The sequence shown here is derived from an EMBL/GenBank/DDBJ whole genome shotgun (WGS) entry which is preliminary data.</text>
</comment>
<reference evidence="1 2" key="1">
    <citation type="submission" date="2019-05" db="EMBL/GenBank/DDBJ databases">
        <title>Another draft genome of Portunus trituberculatus and its Hox gene families provides insights of decapod evolution.</title>
        <authorList>
            <person name="Jeong J.-H."/>
            <person name="Song I."/>
            <person name="Kim S."/>
            <person name="Choi T."/>
            <person name="Kim D."/>
            <person name="Ryu S."/>
            <person name="Kim W."/>
        </authorList>
    </citation>
    <scope>NUCLEOTIDE SEQUENCE [LARGE SCALE GENOMIC DNA]</scope>
    <source>
        <tissue evidence="1">Muscle</tissue>
    </source>
</reference>
<dbReference type="AlphaFoldDB" id="A0A5B7J5L9"/>
<dbReference type="Proteomes" id="UP000324222">
    <property type="component" value="Unassembled WGS sequence"/>
</dbReference>
<protein>
    <submittedName>
        <fullName evidence="1">Uncharacterized protein</fullName>
    </submittedName>
</protein>
<dbReference type="EMBL" id="VSRR010083018">
    <property type="protein sequence ID" value="MPC90039.1"/>
    <property type="molecule type" value="Genomic_DNA"/>
</dbReference>
<accession>A0A5B7J5L9</accession>
<name>A0A5B7J5L9_PORTR</name>
<sequence>MNLCPIKPRSALRKWLVNDTSQKEFAYVTLYHKNQNKHTVGDLDLDMGKLHCALYNVMLLLLEVSYTFIQVKLDLSFSIVILNRSKNKL</sequence>